<sequence length="170" mass="19449">MPIPRLLNLYPAPSWFVSDRLGGGQNRIDMPSPPQPRGRASSTDQQFDDVLYAILQMQAMHCRRRYAREDTPTFRNTSIMFSSPSTLTLEDNGMREGLVDDRPMFAESCVDGHLFTSNDLYGLHVLCPSFKEIQVFWKTNVEYSDMLRVFSASEQPQDNLSAKESCLQHH</sequence>
<gene>
    <name evidence="2" type="ORF">ARMOST_16396</name>
</gene>
<feature type="region of interest" description="Disordered" evidence="1">
    <location>
        <begin position="23"/>
        <end position="43"/>
    </location>
</feature>
<dbReference type="AlphaFoldDB" id="A0A284RW41"/>
<proteinExistence type="predicted"/>
<dbReference type="Proteomes" id="UP000219338">
    <property type="component" value="Unassembled WGS sequence"/>
</dbReference>
<protein>
    <submittedName>
        <fullName evidence="2">Uncharacterized protein</fullName>
    </submittedName>
</protein>
<dbReference type="EMBL" id="FUEG01000018">
    <property type="protein sequence ID" value="SJL12961.1"/>
    <property type="molecule type" value="Genomic_DNA"/>
</dbReference>
<evidence type="ECO:0000313" key="2">
    <source>
        <dbReference type="EMBL" id="SJL12961.1"/>
    </source>
</evidence>
<keyword evidence="3" id="KW-1185">Reference proteome</keyword>
<accession>A0A284RW41</accession>
<reference evidence="3" key="1">
    <citation type="journal article" date="2017" name="Nat. Ecol. Evol.">
        <title>Genome expansion and lineage-specific genetic innovations in the forest pathogenic fungi Armillaria.</title>
        <authorList>
            <person name="Sipos G."/>
            <person name="Prasanna A.N."/>
            <person name="Walter M.C."/>
            <person name="O'Connor E."/>
            <person name="Balint B."/>
            <person name="Krizsan K."/>
            <person name="Kiss B."/>
            <person name="Hess J."/>
            <person name="Varga T."/>
            <person name="Slot J."/>
            <person name="Riley R."/>
            <person name="Boka B."/>
            <person name="Rigling D."/>
            <person name="Barry K."/>
            <person name="Lee J."/>
            <person name="Mihaltcheva S."/>
            <person name="LaButti K."/>
            <person name="Lipzen A."/>
            <person name="Waldron R."/>
            <person name="Moloney N.M."/>
            <person name="Sperisen C."/>
            <person name="Kredics L."/>
            <person name="Vagvoelgyi C."/>
            <person name="Patrignani A."/>
            <person name="Fitzpatrick D."/>
            <person name="Nagy I."/>
            <person name="Doyle S."/>
            <person name="Anderson J.B."/>
            <person name="Grigoriev I.V."/>
            <person name="Gueldener U."/>
            <person name="Muensterkoetter M."/>
            <person name="Nagy L.G."/>
        </authorList>
    </citation>
    <scope>NUCLEOTIDE SEQUENCE [LARGE SCALE GENOMIC DNA]</scope>
    <source>
        <strain evidence="3">C18/9</strain>
    </source>
</reference>
<organism evidence="2 3">
    <name type="scientific">Armillaria ostoyae</name>
    <name type="common">Armillaria root rot fungus</name>
    <dbReference type="NCBI Taxonomy" id="47428"/>
    <lineage>
        <taxon>Eukaryota</taxon>
        <taxon>Fungi</taxon>
        <taxon>Dikarya</taxon>
        <taxon>Basidiomycota</taxon>
        <taxon>Agaricomycotina</taxon>
        <taxon>Agaricomycetes</taxon>
        <taxon>Agaricomycetidae</taxon>
        <taxon>Agaricales</taxon>
        <taxon>Marasmiineae</taxon>
        <taxon>Physalacriaceae</taxon>
        <taxon>Armillaria</taxon>
    </lineage>
</organism>
<evidence type="ECO:0000256" key="1">
    <source>
        <dbReference type="SAM" id="MobiDB-lite"/>
    </source>
</evidence>
<evidence type="ECO:0000313" key="3">
    <source>
        <dbReference type="Proteomes" id="UP000219338"/>
    </source>
</evidence>
<name>A0A284RW41_ARMOS</name>